<name>A0A6N3X9A1_9SYNE</name>
<evidence type="ECO:0000256" key="5">
    <source>
        <dbReference type="ARBA" id="ARBA00022840"/>
    </source>
</evidence>
<dbReference type="PANTHER" id="PTHR11361:SF34">
    <property type="entry name" value="DNA MISMATCH REPAIR PROTEIN MSH1, MITOCHONDRIAL"/>
    <property type="match status" value="1"/>
</dbReference>
<feature type="binding site" evidence="9">
    <location>
        <begin position="707"/>
        <end position="714"/>
    </location>
    <ligand>
        <name>ATP</name>
        <dbReference type="ChEBI" id="CHEBI:30616"/>
    </ligand>
</feature>
<evidence type="ECO:0000313" key="14">
    <source>
        <dbReference type="Proteomes" id="UP000035054"/>
    </source>
</evidence>
<organism evidence="13 14">
    <name type="scientific">Candidatus Synechococcus spongiarum 142</name>
    <dbReference type="NCBI Taxonomy" id="1608213"/>
    <lineage>
        <taxon>Bacteria</taxon>
        <taxon>Bacillati</taxon>
        <taxon>Cyanobacteriota</taxon>
        <taxon>Cyanophyceae</taxon>
        <taxon>Synechococcales</taxon>
        <taxon>Synechococcaceae</taxon>
        <taxon>Synechococcus</taxon>
    </lineage>
</organism>
<evidence type="ECO:0000313" key="13">
    <source>
        <dbReference type="EMBL" id="KKZ14953.1"/>
    </source>
</evidence>
<dbReference type="SUPFAM" id="SSF53150">
    <property type="entry name" value="DNA repair protein MutS, domain II"/>
    <property type="match status" value="1"/>
</dbReference>
<feature type="compositionally biased region" description="Low complexity" evidence="11">
    <location>
        <begin position="53"/>
        <end position="67"/>
    </location>
</feature>
<dbReference type="HAMAP" id="MF_00096">
    <property type="entry name" value="MutS"/>
    <property type="match status" value="1"/>
</dbReference>
<dbReference type="Pfam" id="PF05192">
    <property type="entry name" value="MutS_III"/>
    <property type="match status" value="1"/>
</dbReference>
<comment type="caution">
    <text evidence="13">The sequence shown here is derived from an EMBL/GenBank/DDBJ whole genome shotgun (WGS) entry which is preliminary data.</text>
</comment>
<dbReference type="InterPro" id="IPR005748">
    <property type="entry name" value="DNA_mismatch_repair_MutS"/>
</dbReference>
<evidence type="ECO:0000256" key="3">
    <source>
        <dbReference type="ARBA" id="ARBA00022741"/>
    </source>
</evidence>
<dbReference type="SUPFAM" id="SSF48334">
    <property type="entry name" value="DNA repair protein MutS, domain III"/>
    <property type="match status" value="1"/>
</dbReference>
<dbReference type="Pfam" id="PF05190">
    <property type="entry name" value="MutS_IV"/>
    <property type="match status" value="1"/>
</dbReference>
<dbReference type="InterPro" id="IPR007695">
    <property type="entry name" value="DNA_mismatch_repair_MutS-lik_N"/>
</dbReference>
<dbReference type="InterPro" id="IPR017261">
    <property type="entry name" value="DNA_mismatch_repair_MutS/MSH"/>
</dbReference>
<dbReference type="Pfam" id="PF00488">
    <property type="entry name" value="MutS_V"/>
    <property type="match status" value="1"/>
</dbReference>
<keyword evidence="6 9" id="KW-0238">DNA-binding</keyword>
<dbReference type="InterPro" id="IPR036187">
    <property type="entry name" value="DNA_mismatch_repair_MutS_sf"/>
</dbReference>
<evidence type="ECO:0000256" key="7">
    <source>
        <dbReference type="ARBA" id="ARBA00023204"/>
    </source>
</evidence>
<keyword evidence="4 9" id="KW-0227">DNA damage</keyword>
<dbReference type="InterPro" id="IPR036678">
    <property type="entry name" value="MutS_con_dom_sf"/>
</dbReference>
<dbReference type="GO" id="GO:0006298">
    <property type="term" value="P:mismatch repair"/>
    <property type="evidence" value="ECO:0007669"/>
    <property type="project" value="UniProtKB-UniRule"/>
</dbReference>
<dbReference type="EMBL" id="JXUO01000092">
    <property type="protein sequence ID" value="KKZ14953.1"/>
    <property type="molecule type" value="Genomic_DNA"/>
</dbReference>
<dbReference type="Pfam" id="PF05188">
    <property type="entry name" value="MutS_II"/>
    <property type="match status" value="1"/>
</dbReference>
<dbReference type="SUPFAM" id="SSF55271">
    <property type="entry name" value="DNA repair protein MutS, domain I"/>
    <property type="match status" value="1"/>
</dbReference>
<gene>
    <name evidence="9" type="primary">mutS</name>
    <name evidence="13" type="ORF">TH68_02995</name>
</gene>
<dbReference type="PIRSF" id="PIRSF037677">
    <property type="entry name" value="DNA_mis_repair_Msh6"/>
    <property type="match status" value="1"/>
</dbReference>
<dbReference type="InterPro" id="IPR007860">
    <property type="entry name" value="DNA_mmatch_repair_MutS_con_dom"/>
</dbReference>
<dbReference type="Proteomes" id="UP000035054">
    <property type="component" value="Unassembled WGS sequence"/>
</dbReference>
<keyword evidence="5 9" id="KW-0067">ATP-binding</keyword>
<accession>A0A6N3X9A1</accession>
<feature type="compositionally biased region" description="Low complexity" evidence="11">
    <location>
        <begin position="31"/>
        <end position="44"/>
    </location>
</feature>
<dbReference type="GO" id="GO:0005829">
    <property type="term" value="C:cytosol"/>
    <property type="evidence" value="ECO:0007669"/>
    <property type="project" value="TreeGrafter"/>
</dbReference>
<dbReference type="InterPro" id="IPR000432">
    <property type="entry name" value="DNA_mismatch_repair_MutS_C"/>
</dbReference>
<keyword evidence="7 9" id="KW-0234">DNA repair</keyword>
<dbReference type="Pfam" id="PF01624">
    <property type="entry name" value="MutS_I"/>
    <property type="match status" value="1"/>
</dbReference>
<sequence>MWESVKVGDAVEPRHNQQLALAGLETMAANPRPAAAVARPQPAATEGRQAPMAAQQQQSAAEEVVSQGPRWSHHSQVPFQALPPMLRHYVELKRQHPQRLLLYRLGDFYECFFEDAVTVSTMLELTLTGKEGGRAIGRVPMAGIPHHAVERYATQLLRHGRSVAICDQLEATSSHGGLLRRDITRVLTPGTVLEEGMLSARRNNWLAAVLASDNGHGPGWGLAVADVSTGEFQATQVHSSSQLNQELLRLRVAELLLPQGGDPEESKGTMAPPPWCPAGLALGTVPRRAFQPMAAAALLQERFQLAGVSGLGLNALPLALGACGGLLRYLQDTQRGMTVPLAMPRTYSLHQHLQIDQQTHRHLELTETQRDGQWQGSLLWAIDRTLTAMGGRCLRRWLQRPLVDLQAIASRQETIATLIATPTLRQTLRRVLRPMGDLERLAGRSASGTAGARDLMALADGLERLGQLAGLLRDVHGPYFQPLRHRDPALVALMETTRRTLISNPPLSLLEGGLIQDGVDDGLDQLRQRLDEDHAWLNQLEQRERQATGISSLRLNLHRSFGYFISISKSRAHQAPERYIRRQTLANEERFVTPELKEREGRILSLRSRTAQREYDLFCGLRQQVGEQAGPIRHRAAAVADLDALVGLAELAATHNYCRPHMGDSRAMAITAGRHPVVEQNLVQGRFVANDLALGQPQGADLIILTGPNASGKSCYLRQTGLLQLLAQMGSYVPATEAHLGLCDRIFSRVGAVDDLAAGQSTFMVEMSETANILHHATDRSLVLLDEIGRGTATFDGLAIAWAVAEDLATRLGSRTIFATHYHELNHLAQRLSNVANHQVIVVEENDQLVFLHQVRPGGADRSYGIEAARLAGIPKSVVLRARQVLSTIEANSHLGVEPGELPL</sequence>
<dbReference type="GO" id="GO:0005524">
    <property type="term" value="F:ATP binding"/>
    <property type="evidence" value="ECO:0007669"/>
    <property type="project" value="UniProtKB-UniRule"/>
</dbReference>
<dbReference type="Gene3D" id="3.30.420.110">
    <property type="entry name" value="MutS, connector domain"/>
    <property type="match status" value="1"/>
</dbReference>
<dbReference type="AlphaFoldDB" id="A0A6N3X9A1"/>
<evidence type="ECO:0000256" key="9">
    <source>
        <dbReference type="HAMAP-Rule" id="MF_00096"/>
    </source>
</evidence>
<dbReference type="GO" id="GO:0030983">
    <property type="term" value="F:mismatched DNA binding"/>
    <property type="evidence" value="ECO:0007669"/>
    <property type="project" value="InterPro"/>
</dbReference>
<evidence type="ECO:0000256" key="8">
    <source>
        <dbReference type="ARBA" id="ARBA00024647"/>
    </source>
</evidence>
<feature type="domain" description="DNA mismatch repair proteins mutS family" evidence="12">
    <location>
        <begin position="781"/>
        <end position="797"/>
    </location>
</feature>
<dbReference type="Gene3D" id="3.40.50.300">
    <property type="entry name" value="P-loop containing nucleotide triphosphate hydrolases"/>
    <property type="match status" value="1"/>
</dbReference>
<evidence type="ECO:0000256" key="1">
    <source>
        <dbReference type="ARBA" id="ARBA00006271"/>
    </source>
</evidence>
<reference evidence="13 14" key="1">
    <citation type="submission" date="2015-01" db="EMBL/GenBank/DDBJ databases">
        <title>Lifestyle Evolution in Cyanobacterial Symbionts of Sponges.</title>
        <authorList>
            <person name="Burgsdorf I."/>
            <person name="Slaby B.M."/>
            <person name="Handley K.M."/>
            <person name="Haber M."/>
            <person name="Blom J."/>
            <person name="Marshall C.W."/>
            <person name="Gilbert J.A."/>
            <person name="Hentschel U."/>
            <person name="Steindler L."/>
        </authorList>
    </citation>
    <scope>NUCLEOTIDE SEQUENCE [LARGE SCALE GENOMIC DNA]</scope>
    <source>
        <strain evidence="13">142</strain>
    </source>
</reference>
<evidence type="ECO:0000256" key="6">
    <source>
        <dbReference type="ARBA" id="ARBA00023125"/>
    </source>
</evidence>
<dbReference type="NCBIfam" id="TIGR01070">
    <property type="entry name" value="mutS1"/>
    <property type="match status" value="1"/>
</dbReference>
<evidence type="ECO:0000256" key="4">
    <source>
        <dbReference type="ARBA" id="ARBA00022763"/>
    </source>
</evidence>
<protein>
    <recommendedName>
        <fullName evidence="2 9">DNA mismatch repair protein MutS</fullName>
    </recommendedName>
</protein>
<evidence type="ECO:0000256" key="11">
    <source>
        <dbReference type="SAM" id="MobiDB-lite"/>
    </source>
</evidence>
<dbReference type="InterPro" id="IPR007861">
    <property type="entry name" value="DNA_mismatch_repair_MutS_clamp"/>
</dbReference>
<dbReference type="InterPro" id="IPR016151">
    <property type="entry name" value="DNA_mismatch_repair_MutS_N"/>
</dbReference>
<evidence type="ECO:0000256" key="2">
    <source>
        <dbReference type="ARBA" id="ARBA00021982"/>
    </source>
</evidence>
<dbReference type="InterPro" id="IPR045076">
    <property type="entry name" value="MutS"/>
</dbReference>
<dbReference type="FunFam" id="3.40.50.300:FF:000870">
    <property type="entry name" value="MutS protein homolog 4"/>
    <property type="match status" value="1"/>
</dbReference>
<dbReference type="PROSITE" id="PS00486">
    <property type="entry name" value="DNA_MISMATCH_REPAIR_2"/>
    <property type="match status" value="1"/>
</dbReference>
<dbReference type="Gene3D" id="3.40.1170.10">
    <property type="entry name" value="DNA repair protein MutS, domain I"/>
    <property type="match status" value="1"/>
</dbReference>
<dbReference type="PANTHER" id="PTHR11361">
    <property type="entry name" value="DNA MISMATCH REPAIR PROTEIN MUTS FAMILY MEMBER"/>
    <property type="match status" value="1"/>
</dbReference>
<proteinExistence type="inferred from homology"/>
<dbReference type="CDD" id="cd03284">
    <property type="entry name" value="ABC_MutS1"/>
    <property type="match status" value="1"/>
</dbReference>
<dbReference type="InterPro" id="IPR027417">
    <property type="entry name" value="P-loop_NTPase"/>
</dbReference>
<dbReference type="SMART" id="SM00534">
    <property type="entry name" value="MUTSac"/>
    <property type="match status" value="1"/>
</dbReference>
<dbReference type="GO" id="GO:0003684">
    <property type="term" value="F:damaged DNA binding"/>
    <property type="evidence" value="ECO:0007669"/>
    <property type="project" value="UniProtKB-UniRule"/>
</dbReference>
<comment type="similarity">
    <text evidence="1 9 10">Belongs to the DNA mismatch repair MutS family.</text>
</comment>
<comment type="function">
    <text evidence="8 9">This protein is involved in the repair of mismatches in DNA. It is possible that it carries out the mismatch recognition step. This protein has a weak ATPase activity.</text>
</comment>
<evidence type="ECO:0000259" key="12">
    <source>
        <dbReference type="PROSITE" id="PS00486"/>
    </source>
</evidence>
<dbReference type="SUPFAM" id="SSF52540">
    <property type="entry name" value="P-loop containing nucleoside triphosphate hydrolases"/>
    <property type="match status" value="1"/>
</dbReference>
<dbReference type="InterPro" id="IPR007696">
    <property type="entry name" value="DNA_mismatch_repair_MutS_core"/>
</dbReference>
<dbReference type="Gene3D" id="1.10.1420.10">
    <property type="match status" value="2"/>
</dbReference>
<keyword evidence="3 9" id="KW-0547">Nucleotide-binding</keyword>
<dbReference type="SMART" id="SM00533">
    <property type="entry name" value="MUTSd"/>
    <property type="match status" value="1"/>
</dbReference>
<evidence type="ECO:0000256" key="10">
    <source>
        <dbReference type="RuleBase" id="RU003756"/>
    </source>
</evidence>
<feature type="region of interest" description="Disordered" evidence="11">
    <location>
        <begin position="31"/>
        <end position="72"/>
    </location>
</feature>
<dbReference type="NCBIfam" id="NF003810">
    <property type="entry name" value="PRK05399.1"/>
    <property type="match status" value="1"/>
</dbReference>
<dbReference type="GO" id="GO:0140664">
    <property type="term" value="F:ATP-dependent DNA damage sensor activity"/>
    <property type="evidence" value="ECO:0007669"/>
    <property type="project" value="InterPro"/>
</dbReference>